<accession>A0ACB8UG68</accession>
<dbReference type="Proteomes" id="UP001055072">
    <property type="component" value="Unassembled WGS sequence"/>
</dbReference>
<keyword evidence="2" id="KW-1185">Reference proteome</keyword>
<gene>
    <name evidence="1" type="ORF">BDY19DRAFT_903119</name>
</gene>
<evidence type="ECO:0000313" key="2">
    <source>
        <dbReference type="Proteomes" id="UP001055072"/>
    </source>
</evidence>
<proteinExistence type="predicted"/>
<organism evidence="1 2">
    <name type="scientific">Irpex rosettiformis</name>
    <dbReference type="NCBI Taxonomy" id="378272"/>
    <lineage>
        <taxon>Eukaryota</taxon>
        <taxon>Fungi</taxon>
        <taxon>Dikarya</taxon>
        <taxon>Basidiomycota</taxon>
        <taxon>Agaricomycotina</taxon>
        <taxon>Agaricomycetes</taxon>
        <taxon>Polyporales</taxon>
        <taxon>Irpicaceae</taxon>
        <taxon>Irpex</taxon>
    </lineage>
</organism>
<name>A0ACB8UG68_9APHY</name>
<reference evidence="1" key="1">
    <citation type="journal article" date="2021" name="Environ. Microbiol.">
        <title>Gene family expansions and transcriptome signatures uncover fungal adaptations to wood decay.</title>
        <authorList>
            <person name="Hage H."/>
            <person name="Miyauchi S."/>
            <person name="Viragh M."/>
            <person name="Drula E."/>
            <person name="Min B."/>
            <person name="Chaduli D."/>
            <person name="Navarro D."/>
            <person name="Favel A."/>
            <person name="Norest M."/>
            <person name="Lesage-Meessen L."/>
            <person name="Balint B."/>
            <person name="Merenyi Z."/>
            <person name="de Eugenio L."/>
            <person name="Morin E."/>
            <person name="Martinez A.T."/>
            <person name="Baldrian P."/>
            <person name="Stursova M."/>
            <person name="Martinez M.J."/>
            <person name="Novotny C."/>
            <person name="Magnuson J.K."/>
            <person name="Spatafora J.W."/>
            <person name="Maurice S."/>
            <person name="Pangilinan J."/>
            <person name="Andreopoulos W."/>
            <person name="LaButti K."/>
            <person name="Hundley H."/>
            <person name="Na H."/>
            <person name="Kuo A."/>
            <person name="Barry K."/>
            <person name="Lipzen A."/>
            <person name="Henrissat B."/>
            <person name="Riley R."/>
            <person name="Ahrendt S."/>
            <person name="Nagy L.G."/>
            <person name="Grigoriev I.V."/>
            <person name="Martin F."/>
            <person name="Rosso M.N."/>
        </authorList>
    </citation>
    <scope>NUCLEOTIDE SEQUENCE</scope>
    <source>
        <strain evidence="1">CBS 384.51</strain>
    </source>
</reference>
<evidence type="ECO:0000313" key="1">
    <source>
        <dbReference type="EMBL" id="KAI0093362.1"/>
    </source>
</evidence>
<sequence length="416" mass="46910">MRACEFARGSNALSRTRDPAGYSRLKSQDAHDALPPSTFVSSPPSLHSFVLLSLLPLQLAAGLESAWSRLSEHTNSWHGSRRAQVFCYPGIGVLAGLSLDYFFSNVTGWQGTAHAVLVTQIACCDLCRRPRWYYSSFSLVLPVHKSLEGLFCNYLLGFVMVRRNPPRAVKKNDGCWIRAVSVRLEDLLKSPVDAEWTREELHNDEAEGHELDYSPFSSPLSSLTPSPASSRRSSISSPIHPSGPSQANQGRSNKRSRRAKKRDQPLSSPAPPALSTYDSPSIDTPKLTKSQRRRKQRERCRKSLAPPISDVPLQPVPAKREHSSLTDNCTSSKKERNIKANCRDRKRRRYDPASHFVRAQKVIRGCVDYYPSDFNAKELHATGPCFVGQHYKIDEKMHPLKYYMDRGYEVVQWDGR</sequence>
<comment type="caution">
    <text evidence="1">The sequence shown here is derived from an EMBL/GenBank/DDBJ whole genome shotgun (WGS) entry which is preliminary data.</text>
</comment>
<protein>
    <submittedName>
        <fullName evidence="1">Uncharacterized protein</fullName>
    </submittedName>
</protein>
<dbReference type="EMBL" id="MU274902">
    <property type="protein sequence ID" value="KAI0093362.1"/>
    <property type="molecule type" value="Genomic_DNA"/>
</dbReference>